<reference evidence="5 6" key="1">
    <citation type="journal article" date="2005" name="Nature">
        <title>Initial sequence of the chimpanzee genome and comparison with the human genome.</title>
        <authorList>
            <consortium name="Chimpanzee sequencing and analysis consortium"/>
        </authorList>
    </citation>
    <scope>NUCLEOTIDE SEQUENCE [LARGE SCALE GENOMIC DNA]</scope>
</reference>
<evidence type="ECO:0000313" key="6">
    <source>
        <dbReference type="Proteomes" id="UP000002277"/>
    </source>
</evidence>
<comment type="cofactor">
    <cofactor evidence="1">
        <name>pyridoxal 5'-phosphate</name>
        <dbReference type="ChEBI" id="CHEBI:597326"/>
    </cofactor>
</comment>
<accession>A0A2I3S9I4</accession>
<evidence type="ECO:0000313" key="5">
    <source>
        <dbReference type="Ensembl" id="ENSPTRP00000073649.1"/>
    </source>
</evidence>
<dbReference type="SUPFAM" id="SSF53686">
    <property type="entry name" value="Tryptophan synthase beta subunit-like PLP-dependent enzymes"/>
    <property type="match status" value="1"/>
</dbReference>
<dbReference type="PANTHER" id="PTHR43050">
    <property type="entry name" value="SERINE / THREONINE RACEMASE FAMILY MEMBER"/>
    <property type="match status" value="1"/>
</dbReference>
<dbReference type="InterPro" id="IPR036052">
    <property type="entry name" value="TrpB-like_PALP_sf"/>
</dbReference>
<accession>A0A2J8JKX3</accession>
<evidence type="ECO:0000256" key="2">
    <source>
        <dbReference type="ARBA" id="ARBA00010869"/>
    </source>
</evidence>
<dbReference type="EMBL" id="AC191773">
    <property type="status" value="NOT_ANNOTATED_CDS"/>
    <property type="molecule type" value="Genomic_DNA"/>
</dbReference>
<keyword evidence="6" id="KW-1185">Reference proteome</keyword>
<dbReference type="InterPro" id="IPR001926">
    <property type="entry name" value="TrpB-like_PALP"/>
</dbReference>
<evidence type="ECO:0000313" key="7">
    <source>
        <dbReference type="VGNC" id="VGNC:9655"/>
    </source>
</evidence>
<dbReference type="Gene3D" id="3.40.50.1100">
    <property type="match status" value="1"/>
</dbReference>
<evidence type="ECO:0000259" key="4">
    <source>
        <dbReference type="Pfam" id="PF00291"/>
    </source>
</evidence>
<evidence type="ECO:0000256" key="3">
    <source>
        <dbReference type="ARBA" id="ARBA00022898"/>
    </source>
</evidence>
<keyword evidence="3" id="KW-0663">Pyridoxal phosphate</keyword>
<reference evidence="5" key="3">
    <citation type="submission" date="2025-09" db="UniProtKB">
        <authorList>
            <consortium name="Ensembl"/>
        </authorList>
    </citation>
    <scope>IDENTIFICATION</scope>
</reference>
<evidence type="ECO:0000256" key="1">
    <source>
        <dbReference type="ARBA" id="ARBA00001933"/>
    </source>
</evidence>
<name>A0A2I3S9I4_PANTR</name>
<feature type="domain" description="Tryptophan synthase beta chain-like PALP" evidence="4">
    <location>
        <begin position="7"/>
        <end position="88"/>
    </location>
</feature>
<organism evidence="5 6">
    <name type="scientific">Pan troglodytes</name>
    <name type="common">Chimpanzee</name>
    <dbReference type="NCBI Taxonomy" id="9598"/>
    <lineage>
        <taxon>Eukaryota</taxon>
        <taxon>Metazoa</taxon>
        <taxon>Chordata</taxon>
        <taxon>Craniata</taxon>
        <taxon>Vertebrata</taxon>
        <taxon>Euteleostomi</taxon>
        <taxon>Mammalia</taxon>
        <taxon>Eutheria</taxon>
        <taxon>Euarchontoglires</taxon>
        <taxon>Primates</taxon>
        <taxon>Haplorrhini</taxon>
        <taxon>Catarrhini</taxon>
        <taxon>Hominidae</taxon>
        <taxon>Pan</taxon>
    </lineage>
</organism>
<dbReference type="VGNC" id="VGNC:9655">
    <property type="gene designation" value="SRR"/>
</dbReference>
<comment type="similarity">
    <text evidence="2">Belongs to the serine/threonine dehydratase family.</text>
</comment>
<reference evidence="5" key="2">
    <citation type="submission" date="2025-08" db="UniProtKB">
        <authorList>
            <consortium name="Ensembl"/>
        </authorList>
    </citation>
    <scope>IDENTIFICATION</scope>
</reference>
<dbReference type="PANTHER" id="PTHR43050:SF1">
    <property type="entry name" value="SERINE RACEMASE"/>
    <property type="match status" value="1"/>
</dbReference>
<gene>
    <name evidence="5 7" type="primary">SRR</name>
</gene>
<protein>
    <submittedName>
        <fullName evidence="5">Serine racemase</fullName>
    </submittedName>
</protein>
<proteinExistence type="inferred from homology"/>
<dbReference type="Proteomes" id="UP000002277">
    <property type="component" value="Chromosome 17"/>
</dbReference>
<sequence length="114" mass="12495">MPNLYPPETIADGVKSSIGLNTWPIIRDLVDDIFTVTEDEIKRATQLVWERMKLLIEPTAGVGVAAVLSQHFQTVSPEVKNICIVLSGGNVDLTSSITWVKQAERPASYQSVSV</sequence>
<dbReference type="GeneTree" id="ENSGT00550000075026"/>
<dbReference type="Pfam" id="PF00291">
    <property type="entry name" value="PALP"/>
    <property type="match status" value="1"/>
</dbReference>
<dbReference type="GO" id="GO:0003824">
    <property type="term" value="F:catalytic activity"/>
    <property type="evidence" value="ECO:0007669"/>
    <property type="project" value="UniProtKB-ARBA"/>
</dbReference>
<dbReference type="Ensembl" id="ENSPTRT00000091294.1">
    <property type="protein sequence ID" value="ENSPTRP00000073649.1"/>
    <property type="gene ID" value="ENSPTRG00000008546.4"/>
</dbReference>
<dbReference type="AlphaFoldDB" id="A0A2I3S9I4"/>
<dbReference type="Bgee" id="ENSPTRG00000008546">
    <property type="expression patterns" value="Expressed in Brodmann (1909) area 10 and 20 other cell types or tissues"/>
</dbReference>